<dbReference type="SMART" id="SM00225">
    <property type="entry name" value="BTB"/>
    <property type="match status" value="1"/>
</dbReference>
<dbReference type="SMART" id="SM00875">
    <property type="entry name" value="BACK"/>
    <property type="match status" value="1"/>
</dbReference>
<sequence>MKLRQTAQMQQQASMMQQLRTFWMEDYLCDVMFKSRDGQQHKGHRIIISSASEALRALLGSTFAESELIKKGEPVKIAASASVVEALLDYVYGGEPEVATVDSMELLRLASAYGLQFLAASIEAELLEDLQGSEALQLFQQAHTFGFHRLERACEEHIARDFQRTTDKPQFLELSAVQLGRILRREDLQVPREELVFQALLKWHRSDPQERTPFLGLLMQCVDLPALSMSNLEQVGLFAESLGPDGADLCCDLDSALLLHRSGRVFPKRRCLCFWLPQLGADVTDLVSQGQKVASFRGYADTLCLRQGTMYVNLRRTGQVASWAPGAADCKLVAGRGSGVQGFNEISHNFTIAVSPHGEVVVGDFDENRLVSFQNGTGHVLLEISDSADMCYSPSGQLYILDDGGKRVRKLLDGGLSSVIESHLCPQEKFEGNYLFVSKEEVVYVSSDSRILRFAPGEQAPSAVVDRTEEEGVFCSFCVEQQQIFVVENDRKQISTYFPGHQDGYVFLNDAALGAHEEFEDLKVLDGWLYVLQYDDTTATSVVKRYPLQPPNFRLKEVLERVRQTHGALHQEREAGRSASKAFGRVRRLVLQTRQGRATRGIPVGPVVPVRLERLGVVVTSWTPWGEAELESAAATLAEETRRGARSGAVRIWGPRWDECHWTFYTNIVPHEVDITMDYTEVPRKRLHTKQGTEVSFEGEKGMRGPSKTSFKRKAV</sequence>
<dbReference type="Proteomes" id="UP001642464">
    <property type="component" value="Unassembled WGS sequence"/>
</dbReference>
<accession>A0ABP0QPZ0</accession>
<keyword evidence="4" id="KW-1185">Reference proteome</keyword>
<dbReference type="CDD" id="cd18186">
    <property type="entry name" value="BTB_POZ_ZBTB_KLHL-like"/>
    <property type="match status" value="1"/>
</dbReference>
<evidence type="ECO:0000259" key="2">
    <source>
        <dbReference type="PROSITE" id="PS50097"/>
    </source>
</evidence>
<protein>
    <submittedName>
        <fullName evidence="3">Kelch repeat and BTB domain-containing protein 8</fullName>
    </submittedName>
</protein>
<dbReference type="InterPro" id="IPR000210">
    <property type="entry name" value="BTB/POZ_dom"/>
</dbReference>
<dbReference type="Gene3D" id="3.30.710.10">
    <property type="entry name" value="Potassium Channel Kv1.1, Chain A"/>
    <property type="match status" value="1"/>
</dbReference>
<dbReference type="SUPFAM" id="SSF101898">
    <property type="entry name" value="NHL repeat"/>
    <property type="match status" value="1"/>
</dbReference>
<comment type="caution">
    <text evidence="3">The sequence shown here is derived from an EMBL/GenBank/DDBJ whole genome shotgun (WGS) entry which is preliminary data.</text>
</comment>
<dbReference type="Gene3D" id="2.120.10.30">
    <property type="entry name" value="TolB, C-terminal domain"/>
    <property type="match status" value="1"/>
</dbReference>
<proteinExistence type="predicted"/>
<name>A0ABP0QPZ0_9DINO</name>
<dbReference type="Pfam" id="PF07707">
    <property type="entry name" value="BACK"/>
    <property type="match status" value="1"/>
</dbReference>
<dbReference type="InterPro" id="IPR011705">
    <property type="entry name" value="BACK"/>
</dbReference>
<feature type="domain" description="BTB" evidence="2">
    <location>
        <begin position="29"/>
        <end position="100"/>
    </location>
</feature>
<dbReference type="PROSITE" id="PS50097">
    <property type="entry name" value="BTB"/>
    <property type="match status" value="1"/>
</dbReference>
<dbReference type="PANTHER" id="PTHR45632">
    <property type="entry name" value="LD33804P"/>
    <property type="match status" value="1"/>
</dbReference>
<evidence type="ECO:0000256" key="1">
    <source>
        <dbReference type="SAM" id="MobiDB-lite"/>
    </source>
</evidence>
<organism evidence="3 4">
    <name type="scientific">Durusdinium trenchii</name>
    <dbReference type="NCBI Taxonomy" id="1381693"/>
    <lineage>
        <taxon>Eukaryota</taxon>
        <taxon>Sar</taxon>
        <taxon>Alveolata</taxon>
        <taxon>Dinophyceae</taxon>
        <taxon>Suessiales</taxon>
        <taxon>Symbiodiniaceae</taxon>
        <taxon>Durusdinium</taxon>
    </lineage>
</organism>
<gene>
    <name evidence="3" type="ORF">SCF082_LOCUS42608</name>
</gene>
<dbReference type="InterPro" id="IPR011333">
    <property type="entry name" value="SKP1/BTB/POZ_sf"/>
</dbReference>
<reference evidence="3 4" key="1">
    <citation type="submission" date="2024-02" db="EMBL/GenBank/DDBJ databases">
        <authorList>
            <person name="Chen Y."/>
            <person name="Shah S."/>
            <person name="Dougan E. K."/>
            <person name="Thang M."/>
            <person name="Chan C."/>
        </authorList>
    </citation>
    <scope>NUCLEOTIDE SEQUENCE [LARGE SCALE GENOMIC DNA]</scope>
</reference>
<dbReference type="InterPro" id="IPR011042">
    <property type="entry name" value="6-blade_b-propeller_TolB-like"/>
</dbReference>
<evidence type="ECO:0000313" key="4">
    <source>
        <dbReference type="Proteomes" id="UP001642464"/>
    </source>
</evidence>
<feature type="region of interest" description="Disordered" evidence="1">
    <location>
        <begin position="688"/>
        <end position="716"/>
    </location>
</feature>
<evidence type="ECO:0000313" key="3">
    <source>
        <dbReference type="EMBL" id="CAK9090330.1"/>
    </source>
</evidence>
<dbReference type="EMBL" id="CAXAMM010039984">
    <property type="protein sequence ID" value="CAK9090330.1"/>
    <property type="molecule type" value="Genomic_DNA"/>
</dbReference>
<dbReference type="SUPFAM" id="SSF54695">
    <property type="entry name" value="POZ domain"/>
    <property type="match status" value="1"/>
</dbReference>
<dbReference type="Gene3D" id="1.25.40.420">
    <property type="match status" value="1"/>
</dbReference>
<dbReference type="Pfam" id="PF00651">
    <property type="entry name" value="BTB"/>
    <property type="match status" value="1"/>
</dbReference>